<dbReference type="EMBL" id="JAPDNT010000002">
    <property type="protein sequence ID" value="MCW3474076.1"/>
    <property type="molecule type" value="Genomic_DNA"/>
</dbReference>
<dbReference type="NCBIfam" id="NF004778">
    <property type="entry name" value="PRK06124.1"/>
    <property type="match status" value="1"/>
</dbReference>
<reference evidence="2" key="2">
    <citation type="submission" date="2022-10" db="EMBL/GenBank/DDBJ databases">
        <authorList>
            <person name="Trinh H.N."/>
        </authorList>
    </citation>
    <scope>NUCLEOTIDE SEQUENCE</scope>
    <source>
        <strain evidence="2">RN2-1</strain>
    </source>
</reference>
<dbReference type="Proteomes" id="UP001165679">
    <property type="component" value="Unassembled WGS sequence"/>
</dbReference>
<dbReference type="FunFam" id="3.40.50.720:FF:000084">
    <property type="entry name" value="Short-chain dehydrogenase reductase"/>
    <property type="match status" value="1"/>
</dbReference>
<gene>
    <name evidence="2" type="ORF">OL599_05745</name>
</gene>
<dbReference type="InterPro" id="IPR036291">
    <property type="entry name" value="NAD(P)-bd_dom_sf"/>
</dbReference>
<dbReference type="PANTHER" id="PTHR42879:SF2">
    <property type="entry name" value="3-OXOACYL-[ACYL-CARRIER-PROTEIN] REDUCTASE FABG"/>
    <property type="match status" value="1"/>
</dbReference>
<keyword evidence="3" id="KW-1185">Reference proteome</keyword>
<evidence type="ECO:0000313" key="2">
    <source>
        <dbReference type="EMBL" id="MCW3474076.1"/>
    </source>
</evidence>
<dbReference type="Gene3D" id="3.40.50.720">
    <property type="entry name" value="NAD(P)-binding Rossmann-like Domain"/>
    <property type="match status" value="1"/>
</dbReference>
<dbReference type="InterPro" id="IPR002347">
    <property type="entry name" value="SDR_fam"/>
</dbReference>
<comment type="similarity">
    <text evidence="1">Belongs to the short-chain dehydrogenases/reductases (SDR) family.</text>
</comment>
<sequence>MPAPGFDLSGRLALVTGSSRGLGWGFAQALAEAGASVILHGRDAAALEARARSLAERGTPAAGTLRFDVTDGPAVAKAFAQLREAHGRLDILVNNAGTTVRKPVLETTDDDWQRVIDADLTACFRLSREALRLMVPQRRGRIIMISSIMGHLARPTIPAYIAAKTGLHGLVRALAVEFAKHGITVNAIAPGYFPTEANQPVRDDPTLNDWVVSSTPMGRWGEPAELGGAVVFLAGEASSYVTGTVITVDGGFTASL</sequence>
<comment type="caution">
    <text evidence="2">The sequence shown here is derived from an EMBL/GenBank/DDBJ whole genome shotgun (WGS) entry which is preliminary data.</text>
</comment>
<dbReference type="SUPFAM" id="SSF51735">
    <property type="entry name" value="NAD(P)-binding Rossmann-fold domains"/>
    <property type="match status" value="1"/>
</dbReference>
<dbReference type="AlphaFoldDB" id="A0AA42CEW5"/>
<accession>A0AA42CEW5</accession>
<proteinExistence type="inferred from homology"/>
<dbReference type="RefSeq" id="WP_264712696.1">
    <property type="nucleotide sequence ID" value="NZ_JAPDNT010000002.1"/>
</dbReference>
<evidence type="ECO:0000313" key="3">
    <source>
        <dbReference type="Proteomes" id="UP001165679"/>
    </source>
</evidence>
<dbReference type="Pfam" id="PF13561">
    <property type="entry name" value="adh_short_C2"/>
    <property type="match status" value="1"/>
</dbReference>
<protein>
    <submittedName>
        <fullName evidence="2">SDR family oxidoreductase</fullName>
    </submittedName>
</protein>
<evidence type="ECO:0000256" key="1">
    <source>
        <dbReference type="ARBA" id="ARBA00006484"/>
    </source>
</evidence>
<dbReference type="PRINTS" id="PR00081">
    <property type="entry name" value="GDHRDH"/>
</dbReference>
<reference evidence="2" key="1">
    <citation type="submission" date="2022-09" db="EMBL/GenBank/DDBJ databases">
        <title>Rhodovastum sp. nov. RN2-1 isolated from soil in Seongnam, South Korea.</title>
        <authorList>
            <person name="Le N.T."/>
        </authorList>
    </citation>
    <scope>NUCLEOTIDE SEQUENCE</scope>
    <source>
        <strain evidence="2">RN2-1</strain>
    </source>
</reference>
<dbReference type="PRINTS" id="PR00080">
    <property type="entry name" value="SDRFAMILY"/>
</dbReference>
<organism evidence="2 3">
    <name type="scientific">Limobrevibacterium gyesilva</name>
    <dbReference type="NCBI Taxonomy" id="2991712"/>
    <lineage>
        <taxon>Bacteria</taxon>
        <taxon>Pseudomonadati</taxon>
        <taxon>Pseudomonadota</taxon>
        <taxon>Alphaproteobacteria</taxon>
        <taxon>Acetobacterales</taxon>
        <taxon>Acetobacteraceae</taxon>
        <taxon>Limobrevibacterium</taxon>
    </lineage>
</organism>
<dbReference type="PANTHER" id="PTHR42879">
    <property type="entry name" value="3-OXOACYL-(ACYL-CARRIER-PROTEIN) REDUCTASE"/>
    <property type="match status" value="1"/>
</dbReference>
<name>A0AA42CEW5_9PROT</name>
<dbReference type="InterPro" id="IPR050259">
    <property type="entry name" value="SDR"/>
</dbReference>